<proteinExistence type="predicted"/>
<organism evidence="1 2">
    <name type="scientific">Rosa chinensis</name>
    <name type="common">China rose</name>
    <dbReference type="NCBI Taxonomy" id="74649"/>
    <lineage>
        <taxon>Eukaryota</taxon>
        <taxon>Viridiplantae</taxon>
        <taxon>Streptophyta</taxon>
        <taxon>Embryophyta</taxon>
        <taxon>Tracheophyta</taxon>
        <taxon>Spermatophyta</taxon>
        <taxon>Magnoliopsida</taxon>
        <taxon>eudicotyledons</taxon>
        <taxon>Gunneridae</taxon>
        <taxon>Pentapetalae</taxon>
        <taxon>rosids</taxon>
        <taxon>fabids</taxon>
        <taxon>Rosales</taxon>
        <taxon>Rosaceae</taxon>
        <taxon>Rosoideae</taxon>
        <taxon>Rosoideae incertae sedis</taxon>
        <taxon>Rosa</taxon>
    </lineage>
</organism>
<name>A0A2P6PFB8_ROSCH</name>
<dbReference type="Gramene" id="PRQ20611">
    <property type="protein sequence ID" value="PRQ20611"/>
    <property type="gene ID" value="RchiOBHm_Chr7g0230041"/>
</dbReference>
<keyword evidence="2" id="KW-1185">Reference proteome</keyword>
<dbReference type="PANTHER" id="PTHR33780">
    <property type="entry name" value="EXPRESSED PROTEIN"/>
    <property type="match status" value="1"/>
</dbReference>
<dbReference type="EMBL" id="PDCK01000045">
    <property type="protein sequence ID" value="PRQ20611.1"/>
    <property type="molecule type" value="Genomic_DNA"/>
</dbReference>
<evidence type="ECO:0000313" key="1">
    <source>
        <dbReference type="EMBL" id="PRQ20611.1"/>
    </source>
</evidence>
<gene>
    <name evidence="1" type="ORF">RchiOBHm_Chr7g0230041</name>
</gene>
<evidence type="ECO:0000313" key="2">
    <source>
        <dbReference type="Proteomes" id="UP000238479"/>
    </source>
</evidence>
<sequence>MDPESANNVCNSSSSPLSVPLLFDSISAKEDENKAGGSSVALKVVIELLRVVAAARFGVFMFRIWQKKKREEQHARLKSP</sequence>
<dbReference type="AlphaFoldDB" id="A0A2P6PFB8"/>
<dbReference type="PANTHER" id="PTHR33780:SF2">
    <property type="entry name" value="PROTEIN, PUTATIVE-RELATED"/>
    <property type="match status" value="1"/>
</dbReference>
<dbReference type="Proteomes" id="UP000238479">
    <property type="component" value="Chromosome 7"/>
</dbReference>
<accession>A0A2P6PFB8</accession>
<comment type="caution">
    <text evidence="1">The sequence shown here is derived from an EMBL/GenBank/DDBJ whole genome shotgun (WGS) entry which is preliminary data.</text>
</comment>
<reference evidence="1 2" key="1">
    <citation type="journal article" date="2018" name="Nat. Genet.">
        <title>The Rosa genome provides new insights in the design of modern roses.</title>
        <authorList>
            <person name="Bendahmane M."/>
        </authorList>
    </citation>
    <scope>NUCLEOTIDE SEQUENCE [LARGE SCALE GENOMIC DNA]</scope>
    <source>
        <strain evidence="2">cv. Old Blush</strain>
    </source>
</reference>
<protein>
    <submittedName>
        <fullName evidence="1">Uncharacterized protein</fullName>
    </submittedName>
</protein>